<reference evidence="6" key="1">
    <citation type="submission" date="2022-07" db="EMBL/GenBank/DDBJ databases">
        <title>Phylogenomic reconstructions and comparative analyses of Kickxellomycotina fungi.</title>
        <authorList>
            <person name="Reynolds N.K."/>
            <person name="Stajich J.E."/>
            <person name="Barry K."/>
            <person name="Grigoriev I.V."/>
            <person name="Crous P."/>
            <person name="Smith M.E."/>
        </authorList>
    </citation>
    <scope>NUCLEOTIDE SEQUENCE</scope>
    <source>
        <strain evidence="6">NBRC 105413</strain>
    </source>
</reference>
<dbReference type="PANTHER" id="PTHR46010">
    <property type="entry name" value="PROTEIN IWS1 HOMOLOG"/>
    <property type="match status" value="1"/>
</dbReference>
<feature type="compositionally biased region" description="Low complexity" evidence="4">
    <location>
        <begin position="122"/>
        <end position="132"/>
    </location>
</feature>
<dbReference type="InterPro" id="IPR035441">
    <property type="entry name" value="TFIIS/LEDGF_dom_sf"/>
</dbReference>
<feature type="domain" description="TFIIS N-terminal" evidence="5">
    <location>
        <begin position="227"/>
        <end position="304"/>
    </location>
</feature>
<organism evidence="6 7">
    <name type="scientific">Coemansia asiatica</name>
    <dbReference type="NCBI Taxonomy" id="1052880"/>
    <lineage>
        <taxon>Eukaryota</taxon>
        <taxon>Fungi</taxon>
        <taxon>Fungi incertae sedis</taxon>
        <taxon>Zoopagomycota</taxon>
        <taxon>Kickxellomycotina</taxon>
        <taxon>Kickxellomycetes</taxon>
        <taxon>Kickxellales</taxon>
        <taxon>Kickxellaceae</taxon>
        <taxon>Coemansia</taxon>
    </lineage>
</organism>
<dbReference type="InterPro" id="IPR051037">
    <property type="entry name" value="RNAPII_TF_IWS1"/>
</dbReference>
<comment type="subcellular location">
    <subcellularLocation>
        <location evidence="3">Nucleus</location>
    </subcellularLocation>
</comment>
<gene>
    <name evidence="6" type="primary">IWS1</name>
    <name evidence="6" type="ORF">LPJ64_004033</name>
</gene>
<sequence length="408" mass="45257">MSLEPEKSPADTLENDYADANHIAAANDGYTSNPESPTEAGANSEAEAEEEEGLDDLFGGGNDSEPEDVSSGEQVQTTGIASMPKIPKRKTLTSKSQGSASSQREKNSVPATSHSEDEEEASAAAETPLAPAVDPKQAEIDEINRQIEAALKSGRSRRRKRTDDDDAAIDEMIVELRKRMRDAAYRDIDDNKDRLPAIHKLSMLSDVVEELGKTQLYEAFLDNNIVDSIRLWLEPLDDGSLPSLDIQNAMLDVLKRLPIRRDHLRESGIGKIILFMSKCPRIPERNRRLCEQFVQQWSRMVLRLSADFRDRKIRETSVDLSRRKLGSSRATAVAVEASQRRVPGGIRVESGSGRDGERSTARIPQRVAADYTVMPVSSLSLSTNQQLPNRNTNVKYKKLKQAMSKSGR</sequence>
<dbReference type="Proteomes" id="UP001145021">
    <property type="component" value="Unassembled WGS sequence"/>
</dbReference>
<comment type="caution">
    <text evidence="6">The sequence shown here is derived from an EMBL/GenBank/DDBJ whole genome shotgun (WGS) entry which is preliminary data.</text>
</comment>
<feature type="compositionally biased region" description="Polar residues" evidence="4">
    <location>
        <begin position="93"/>
        <end position="102"/>
    </location>
</feature>
<evidence type="ECO:0000256" key="2">
    <source>
        <dbReference type="ARBA" id="ARBA00037992"/>
    </source>
</evidence>
<dbReference type="Gene3D" id="1.20.930.10">
    <property type="entry name" value="Conserved domain common to transcription factors TFIIS, elongin A, CRSP70"/>
    <property type="match status" value="1"/>
</dbReference>
<keyword evidence="3" id="KW-0539">Nucleus</keyword>
<dbReference type="EMBL" id="JANBOH010000178">
    <property type="protein sequence ID" value="KAJ1644282.1"/>
    <property type="molecule type" value="Genomic_DNA"/>
</dbReference>
<evidence type="ECO:0000313" key="7">
    <source>
        <dbReference type="Proteomes" id="UP001145021"/>
    </source>
</evidence>
<feature type="compositionally biased region" description="Polar residues" evidence="4">
    <location>
        <begin position="71"/>
        <end position="80"/>
    </location>
</feature>
<evidence type="ECO:0000259" key="5">
    <source>
        <dbReference type="PROSITE" id="PS51319"/>
    </source>
</evidence>
<comment type="similarity">
    <text evidence="2">Belongs to the IWS1 family.</text>
</comment>
<keyword evidence="7" id="KW-1185">Reference proteome</keyword>
<comment type="function">
    <text evidence="1">Transcription factor involved in RNA polymerase II transcription regulation. May function in both SPT15/TBP post-recruitment and recruitment steps of transcription.</text>
</comment>
<dbReference type="GO" id="GO:0016973">
    <property type="term" value="P:poly(A)+ mRNA export from nucleus"/>
    <property type="evidence" value="ECO:0007669"/>
    <property type="project" value="TreeGrafter"/>
</dbReference>
<feature type="compositionally biased region" description="Acidic residues" evidence="4">
    <location>
        <begin position="46"/>
        <end position="55"/>
    </location>
</feature>
<feature type="region of interest" description="Disordered" evidence="4">
    <location>
        <begin position="1"/>
        <end position="135"/>
    </location>
</feature>
<dbReference type="GO" id="GO:0005634">
    <property type="term" value="C:nucleus"/>
    <property type="evidence" value="ECO:0007669"/>
    <property type="project" value="UniProtKB-SubCell"/>
</dbReference>
<dbReference type="AlphaFoldDB" id="A0A9W7XJQ9"/>
<dbReference type="InterPro" id="IPR017923">
    <property type="entry name" value="TFIIS_N"/>
</dbReference>
<dbReference type="PROSITE" id="PS51319">
    <property type="entry name" value="TFIIS_N"/>
    <property type="match status" value="1"/>
</dbReference>
<proteinExistence type="inferred from homology"/>
<evidence type="ECO:0000313" key="6">
    <source>
        <dbReference type="EMBL" id="KAJ1644282.1"/>
    </source>
</evidence>
<evidence type="ECO:0000256" key="4">
    <source>
        <dbReference type="SAM" id="MobiDB-lite"/>
    </source>
</evidence>
<protein>
    <submittedName>
        <fullName evidence="6">Transcription factor iws1</fullName>
    </submittedName>
</protein>
<dbReference type="PANTHER" id="PTHR46010:SF1">
    <property type="entry name" value="PROTEIN IWS1 HOMOLOG"/>
    <property type="match status" value="1"/>
</dbReference>
<evidence type="ECO:0000256" key="3">
    <source>
        <dbReference type="PROSITE-ProRule" id="PRU00649"/>
    </source>
</evidence>
<evidence type="ECO:0000256" key="1">
    <source>
        <dbReference type="ARBA" id="ARBA00037349"/>
    </source>
</evidence>
<accession>A0A9W7XJQ9</accession>
<dbReference type="Pfam" id="PF08711">
    <property type="entry name" value="Med26"/>
    <property type="match status" value="1"/>
</dbReference>
<name>A0A9W7XJQ9_9FUNG</name>